<dbReference type="SFLD" id="SFLDS00005">
    <property type="entry name" value="Isoprenoid_Synthase_Type_I"/>
    <property type="match status" value="1"/>
</dbReference>
<keyword evidence="5" id="KW-0460">Magnesium</keyword>
<dbReference type="EMBL" id="BLIO01000001">
    <property type="protein sequence ID" value="GFE12181.1"/>
    <property type="molecule type" value="Genomic_DNA"/>
</dbReference>
<keyword evidence="3 6" id="KW-0808">Transferase</keyword>
<dbReference type="GO" id="GO:0046872">
    <property type="term" value="F:metal ion binding"/>
    <property type="evidence" value="ECO:0007669"/>
    <property type="project" value="UniProtKB-KW"/>
</dbReference>
<evidence type="ECO:0000313" key="8">
    <source>
        <dbReference type="EMBL" id="GFE12181.1"/>
    </source>
</evidence>
<evidence type="ECO:0000256" key="7">
    <source>
        <dbReference type="SAM" id="MobiDB-lite"/>
    </source>
</evidence>
<dbReference type="Gene3D" id="1.10.600.10">
    <property type="entry name" value="Farnesyl Diphosphate Synthase"/>
    <property type="match status" value="1"/>
</dbReference>
<proteinExistence type="inferred from homology"/>
<evidence type="ECO:0000256" key="2">
    <source>
        <dbReference type="ARBA" id="ARBA00006706"/>
    </source>
</evidence>
<evidence type="ECO:0000313" key="9">
    <source>
        <dbReference type="Proteomes" id="UP000430079"/>
    </source>
</evidence>
<feature type="compositionally biased region" description="Low complexity" evidence="7">
    <location>
        <begin position="1"/>
        <end position="11"/>
    </location>
</feature>
<keyword evidence="4" id="KW-0479">Metal-binding</keyword>
<dbReference type="Proteomes" id="UP000430079">
    <property type="component" value="Unassembled WGS sequence"/>
</dbReference>
<evidence type="ECO:0000256" key="5">
    <source>
        <dbReference type="ARBA" id="ARBA00022842"/>
    </source>
</evidence>
<dbReference type="GO" id="GO:0004659">
    <property type="term" value="F:prenyltransferase activity"/>
    <property type="evidence" value="ECO:0007669"/>
    <property type="project" value="InterPro"/>
</dbReference>
<dbReference type="CDD" id="cd00685">
    <property type="entry name" value="Trans_IPPS_HT"/>
    <property type="match status" value="1"/>
</dbReference>
<dbReference type="SUPFAM" id="SSF48576">
    <property type="entry name" value="Terpenoid synthases"/>
    <property type="match status" value="1"/>
</dbReference>
<evidence type="ECO:0000256" key="6">
    <source>
        <dbReference type="RuleBase" id="RU004466"/>
    </source>
</evidence>
<comment type="caution">
    <text evidence="8">The sequence shown here is derived from an EMBL/GenBank/DDBJ whole genome shotgun (WGS) entry which is preliminary data.</text>
</comment>
<dbReference type="Pfam" id="PF00348">
    <property type="entry name" value="polyprenyl_synt"/>
    <property type="match status" value="1"/>
</dbReference>
<evidence type="ECO:0000256" key="1">
    <source>
        <dbReference type="ARBA" id="ARBA00001946"/>
    </source>
</evidence>
<dbReference type="GO" id="GO:0008299">
    <property type="term" value="P:isoprenoid biosynthetic process"/>
    <property type="evidence" value="ECO:0007669"/>
    <property type="project" value="InterPro"/>
</dbReference>
<dbReference type="PANTHER" id="PTHR12001:SF85">
    <property type="entry name" value="SHORT CHAIN ISOPRENYL DIPHOSPHATE SYNTHASE"/>
    <property type="match status" value="1"/>
</dbReference>
<feature type="region of interest" description="Disordered" evidence="7">
    <location>
        <begin position="405"/>
        <end position="431"/>
    </location>
</feature>
<comment type="cofactor">
    <cofactor evidence="1">
        <name>Mg(2+)</name>
        <dbReference type="ChEBI" id="CHEBI:18420"/>
    </cofactor>
</comment>
<dbReference type="InterPro" id="IPR008949">
    <property type="entry name" value="Isoprenoid_synthase_dom_sf"/>
</dbReference>
<dbReference type="InterPro" id="IPR000092">
    <property type="entry name" value="Polyprenyl_synt"/>
</dbReference>
<feature type="region of interest" description="Disordered" evidence="7">
    <location>
        <begin position="1"/>
        <end position="42"/>
    </location>
</feature>
<organism evidence="8 9">
    <name type="scientific">Streptomyces glebosus</name>
    <dbReference type="NCBI Taxonomy" id="249580"/>
    <lineage>
        <taxon>Bacteria</taxon>
        <taxon>Bacillati</taxon>
        <taxon>Actinomycetota</taxon>
        <taxon>Actinomycetes</taxon>
        <taxon>Kitasatosporales</taxon>
        <taxon>Streptomycetaceae</taxon>
        <taxon>Streptomyces</taxon>
    </lineage>
</organism>
<dbReference type="AlphaFoldDB" id="A0A640SPC6"/>
<name>A0A640SPC6_9ACTN</name>
<sequence length="431" mass="45301">MRRRTGATAPRTPRDTGPPPPGPRPGTAVPQRADTGSAGLAPDTVDADVQAAVGRMLVRVLDEQVARAAGIERTFAQDVAARVARFTLDGGKRTRSQFLWWGLRSCQDRPGAGDVETALRVAAAVELLQTCALIHDDAMDRSPLRRGRPAVHAAFAGQYATPDTAEAAGRFGTAAAVLTGDLALAWADDTVAGIELGAAAGPRVRHLWRAMRMEMVAGQYLDLYGQITGSRSVALAVRTAYLKSARYSVERPLALGAALAGADEPTTRALSAAGRCAGVAFQFQDDLMGVFGDQERTGKPSGGDIREGKHTYLLAVGRARAVQRRDRAALALLDRCVGDSGLDAADLERVRAALVSTGAPGLVERRIHRLVARSIRHLDEAAPEPAAAARLRSLFASVAGLRTATGHSRPAARTGSAAEPVPARAAERGTV</sequence>
<reference evidence="8 9" key="1">
    <citation type="submission" date="2019-12" db="EMBL/GenBank/DDBJ databases">
        <title>Whole genome shotgun sequence of Streptomyces hygroscopicus subsp. glebosus NBRC 13786.</title>
        <authorList>
            <person name="Ichikawa N."/>
            <person name="Kimura A."/>
            <person name="Kitahashi Y."/>
            <person name="Komaki H."/>
            <person name="Tamura T."/>
        </authorList>
    </citation>
    <scope>NUCLEOTIDE SEQUENCE [LARGE SCALE GENOMIC DNA]</scope>
    <source>
        <strain evidence="8 9">NBRC 13786</strain>
    </source>
</reference>
<dbReference type="PROSITE" id="PS00723">
    <property type="entry name" value="POLYPRENYL_SYNTHASE_1"/>
    <property type="match status" value="1"/>
</dbReference>
<accession>A0A640SPC6</accession>
<protein>
    <submittedName>
        <fullName evidence="8">Geranylgeranyl pyrophosphate synthase</fullName>
    </submittedName>
</protein>
<comment type="similarity">
    <text evidence="2 6">Belongs to the FPP/GGPP synthase family.</text>
</comment>
<evidence type="ECO:0000256" key="3">
    <source>
        <dbReference type="ARBA" id="ARBA00022679"/>
    </source>
</evidence>
<evidence type="ECO:0000256" key="4">
    <source>
        <dbReference type="ARBA" id="ARBA00022723"/>
    </source>
</evidence>
<dbReference type="PANTHER" id="PTHR12001">
    <property type="entry name" value="GERANYLGERANYL PYROPHOSPHATE SYNTHASE"/>
    <property type="match status" value="1"/>
</dbReference>
<keyword evidence="9" id="KW-1185">Reference proteome</keyword>
<gene>
    <name evidence="8" type="ORF">Sgleb_02280</name>
</gene>
<dbReference type="RefSeq" id="WP_190145986.1">
    <property type="nucleotide sequence ID" value="NZ_BLIO01000001.1"/>
</dbReference>
<dbReference type="InterPro" id="IPR033749">
    <property type="entry name" value="Polyprenyl_synt_CS"/>
</dbReference>